<reference evidence="2 3" key="1">
    <citation type="submission" date="2019-07" db="EMBL/GenBank/DDBJ databases">
        <title>Reinekea sp. strain SSH23 genome sequencing and assembly.</title>
        <authorList>
            <person name="Kim I."/>
        </authorList>
    </citation>
    <scope>NUCLEOTIDE SEQUENCE [LARGE SCALE GENOMIC DNA]</scope>
    <source>
        <strain evidence="2 3">SSH23</strain>
    </source>
</reference>
<keyword evidence="3" id="KW-1185">Reference proteome</keyword>
<dbReference type="Gene3D" id="2.20.200.10">
    <property type="entry name" value="Outer membrane efflux proteins (OEP)"/>
    <property type="match status" value="1"/>
</dbReference>
<dbReference type="Proteomes" id="UP000321764">
    <property type="component" value="Unassembled WGS sequence"/>
</dbReference>
<dbReference type="EMBL" id="VKAD01000001">
    <property type="protein sequence ID" value="TXR54391.1"/>
    <property type="molecule type" value="Genomic_DNA"/>
</dbReference>
<dbReference type="PANTHER" id="PTHR30203">
    <property type="entry name" value="OUTER MEMBRANE CATION EFFLUX PROTEIN"/>
    <property type="match status" value="1"/>
</dbReference>
<organism evidence="2 3">
    <name type="scientific">Reinekea thalattae</name>
    <dbReference type="NCBI Taxonomy" id="2593301"/>
    <lineage>
        <taxon>Bacteria</taxon>
        <taxon>Pseudomonadati</taxon>
        <taxon>Pseudomonadota</taxon>
        <taxon>Gammaproteobacteria</taxon>
        <taxon>Oceanospirillales</taxon>
        <taxon>Saccharospirillaceae</taxon>
        <taxon>Reinekea</taxon>
    </lineage>
</organism>
<dbReference type="GO" id="GO:0015562">
    <property type="term" value="F:efflux transmembrane transporter activity"/>
    <property type="evidence" value="ECO:0007669"/>
    <property type="project" value="InterPro"/>
</dbReference>
<dbReference type="Gene3D" id="1.20.1600.10">
    <property type="entry name" value="Outer membrane efflux proteins (OEP)"/>
    <property type="match status" value="1"/>
</dbReference>
<accession>A0A5C8ZB24</accession>
<comment type="caution">
    <text evidence="2">The sequence shown here is derived from an EMBL/GenBank/DDBJ whole genome shotgun (WGS) entry which is preliminary data.</text>
</comment>
<name>A0A5C8ZB24_9GAMM</name>
<gene>
    <name evidence="2" type="ORF">FME95_07590</name>
</gene>
<sequence length="454" mass="49563">MLYGRRHLLAGAAMAALASCAITPKQNYAELAEQSSPEISQWQGEQQQAEEALLITDLINISELNLLIEQAMASNPSLQQTIIALKTAYAQRTSTASDSWPSVTAGLDAEKEEGSDVSFSTDLTISWELDVWRKLSARNKAASKDIASQLAGVQEAKDTLAASIMRSWLQISYQQQVLEIQSRRLTVLEANEAIILQQYRAGLGDLEDLDAAKTTLATALSNYQAYQQTLTSNQRSLALLVGVLGVDLSVDVDSQFPEVLSPLVSIPEQDLSRRPDLKSAYYNIEASDYRAVAAYKDLLPSFNLSLALMDSSDSLVESLFTSPVWNLLGQLSAPIFNAGELKAAAAEAELSAELAYWQYQETLLNAVNEVEEALSSERSLAAQQAHLEVALQSSEQSLENYIEKYRAGLVDIADLISAQTSTFDVKAQLTEVTYERLTNRIELGLALGLGVTQP</sequence>
<proteinExistence type="inferred from homology"/>
<dbReference type="InterPro" id="IPR003423">
    <property type="entry name" value="OMP_efflux"/>
</dbReference>
<dbReference type="SUPFAM" id="SSF56954">
    <property type="entry name" value="Outer membrane efflux proteins (OEP)"/>
    <property type="match status" value="1"/>
</dbReference>
<dbReference type="OrthoDB" id="9770517at2"/>
<comment type="similarity">
    <text evidence="1">Belongs to the outer membrane factor (OMF) (TC 1.B.17) family.</text>
</comment>
<evidence type="ECO:0000313" key="2">
    <source>
        <dbReference type="EMBL" id="TXR54391.1"/>
    </source>
</evidence>
<dbReference type="PROSITE" id="PS51257">
    <property type="entry name" value="PROKAR_LIPOPROTEIN"/>
    <property type="match status" value="1"/>
</dbReference>
<evidence type="ECO:0000256" key="1">
    <source>
        <dbReference type="ARBA" id="ARBA00007613"/>
    </source>
</evidence>
<dbReference type="AlphaFoldDB" id="A0A5C8ZB24"/>
<dbReference type="InterPro" id="IPR010131">
    <property type="entry name" value="MdtP/NodT-like"/>
</dbReference>
<protein>
    <submittedName>
        <fullName evidence="2">TolC family protein</fullName>
    </submittedName>
</protein>
<dbReference type="Pfam" id="PF02321">
    <property type="entry name" value="OEP"/>
    <property type="match status" value="2"/>
</dbReference>
<dbReference type="RefSeq" id="WP_147713789.1">
    <property type="nucleotide sequence ID" value="NZ_VKAD01000001.1"/>
</dbReference>
<evidence type="ECO:0000313" key="3">
    <source>
        <dbReference type="Proteomes" id="UP000321764"/>
    </source>
</evidence>